<name>A0A2W5PVL4_RHOSU</name>
<keyword evidence="1" id="KW-1133">Transmembrane helix</keyword>
<dbReference type="Proteomes" id="UP000249185">
    <property type="component" value="Unassembled WGS sequence"/>
</dbReference>
<dbReference type="InterPro" id="IPR012666">
    <property type="entry name" value="CbtA_put"/>
</dbReference>
<feature type="transmembrane region" description="Helical" evidence="1">
    <location>
        <begin position="192"/>
        <end position="211"/>
    </location>
</feature>
<feature type="transmembrane region" description="Helical" evidence="1">
    <location>
        <begin position="86"/>
        <end position="111"/>
    </location>
</feature>
<dbReference type="EMBL" id="QFPW01000024">
    <property type="protein sequence ID" value="PZQ46513.1"/>
    <property type="molecule type" value="Genomic_DNA"/>
</dbReference>
<keyword evidence="1" id="KW-0472">Membrane</keyword>
<evidence type="ECO:0000256" key="1">
    <source>
        <dbReference type="SAM" id="Phobius"/>
    </source>
</evidence>
<sequence length="269" mass="27713">MVGNLLLRGMLVGLAAGLVCFIFLRIFGEPPVEHAIALEEAASAAVAEPADHDHGPEAVTAQAATEEAGHSHGEDALVSRTVQAGIGLFTAVGVFGAALGGLFSLAFALVYGRWEALGPRGTAALLGALGFVSVYLVPFFKYPPNPPAVGDPETIGARTALYLAMLALSLAGMIAAVMLRTRLAPSHGRWNATLWAGAAYLGAMIVVAALLPGMNELPDSFPAPTLWSFRVAALGGQAILWTVIALGFGLLTHRVASRAPGTRLDAAIA</sequence>
<evidence type="ECO:0000313" key="3">
    <source>
        <dbReference type="Proteomes" id="UP000249185"/>
    </source>
</evidence>
<feature type="transmembrane region" description="Helical" evidence="1">
    <location>
        <begin position="160"/>
        <end position="180"/>
    </location>
</feature>
<feature type="transmembrane region" description="Helical" evidence="1">
    <location>
        <begin position="231"/>
        <end position="251"/>
    </location>
</feature>
<feature type="transmembrane region" description="Helical" evidence="1">
    <location>
        <begin position="123"/>
        <end position="140"/>
    </location>
</feature>
<accession>A0A2W5PVL4</accession>
<organism evidence="2 3">
    <name type="scientific">Rhodovulum sulfidophilum</name>
    <name type="common">Rhodobacter sulfidophilus</name>
    <dbReference type="NCBI Taxonomy" id="35806"/>
    <lineage>
        <taxon>Bacteria</taxon>
        <taxon>Pseudomonadati</taxon>
        <taxon>Pseudomonadota</taxon>
        <taxon>Alphaproteobacteria</taxon>
        <taxon>Rhodobacterales</taxon>
        <taxon>Paracoccaceae</taxon>
        <taxon>Rhodovulum</taxon>
    </lineage>
</organism>
<dbReference type="AlphaFoldDB" id="A0A2W5PVL4"/>
<gene>
    <name evidence="2" type="ORF">DI556_20055</name>
</gene>
<protein>
    <recommendedName>
        <fullName evidence="4">CbtA family protein</fullName>
    </recommendedName>
</protein>
<keyword evidence="1" id="KW-0812">Transmembrane</keyword>
<comment type="caution">
    <text evidence="2">The sequence shown here is derived from an EMBL/GenBank/DDBJ whole genome shotgun (WGS) entry which is preliminary data.</text>
</comment>
<evidence type="ECO:0000313" key="2">
    <source>
        <dbReference type="EMBL" id="PZQ46513.1"/>
    </source>
</evidence>
<reference evidence="2 3" key="1">
    <citation type="submission" date="2017-08" db="EMBL/GenBank/DDBJ databases">
        <title>Infants hospitalized years apart are colonized by the same room-sourced microbial strains.</title>
        <authorList>
            <person name="Brooks B."/>
            <person name="Olm M.R."/>
            <person name="Firek B.A."/>
            <person name="Baker R."/>
            <person name="Thomas B.C."/>
            <person name="Morowitz M.J."/>
            <person name="Banfield J.F."/>
        </authorList>
    </citation>
    <scope>NUCLEOTIDE SEQUENCE [LARGE SCALE GENOMIC DNA]</scope>
    <source>
        <strain evidence="2">S2_005_002_R2_34</strain>
    </source>
</reference>
<proteinExistence type="predicted"/>
<evidence type="ECO:0008006" key="4">
    <source>
        <dbReference type="Google" id="ProtNLM"/>
    </source>
</evidence>
<feature type="transmembrane region" description="Helical" evidence="1">
    <location>
        <begin position="5"/>
        <end position="27"/>
    </location>
</feature>
<dbReference type="Pfam" id="PF09490">
    <property type="entry name" value="CbtA"/>
    <property type="match status" value="1"/>
</dbReference>